<name>A0A1S8MTF8_CLOSA</name>
<dbReference type="Pfam" id="PF01527">
    <property type="entry name" value="HTH_Tnp_1"/>
    <property type="match status" value="1"/>
</dbReference>
<dbReference type="EMBL" id="LZYZ01000008">
    <property type="protein sequence ID" value="OOM07461.1"/>
    <property type="molecule type" value="Genomic_DNA"/>
</dbReference>
<reference evidence="1 2" key="1">
    <citation type="submission" date="2016-05" db="EMBL/GenBank/DDBJ databases">
        <title>Microbial solvent formation.</title>
        <authorList>
            <person name="Poehlein A."/>
            <person name="Montoya Solano J.D."/>
            <person name="Flitsch S."/>
            <person name="Krabben P."/>
            <person name="Duerre P."/>
            <person name="Daniel R."/>
        </authorList>
    </citation>
    <scope>NUCLEOTIDE SEQUENCE [LARGE SCALE GENOMIC DNA]</scope>
    <source>
        <strain evidence="1 2">L1-8</strain>
    </source>
</reference>
<evidence type="ECO:0000313" key="2">
    <source>
        <dbReference type="Proteomes" id="UP000191154"/>
    </source>
</evidence>
<dbReference type="InterPro" id="IPR036388">
    <property type="entry name" value="WH-like_DNA-bd_sf"/>
</dbReference>
<dbReference type="Proteomes" id="UP000191154">
    <property type="component" value="Unassembled WGS sequence"/>
</dbReference>
<dbReference type="GO" id="GO:0004803">
    <property type="term" value="F:transposase activity"/>
    <property type="evidence" value="ECO:0007669"/>
    <property type="project" value="InterPro"/>
</dbReference>
<dbReference type="InterPro" id="IPR010921">
    <property type="entry name" value="Trp_repressor/repl_initiator"/>
</dbReference>
<gene>
    <name evidence="1" type="ORF">CLOSAC_39910</name>
</gene>
<proteinExistence type="predicted"/>
<organism evidence="1 2">
    <name type="scientific">Clostridium saccharobutylicum</name>
    <dbReference type="NCBI Taxonomy" id="169679"/>
    <lineage>
        <taxon>Bacteria</taxon>
        <taxon>Bacillati</taxon>
        <taxon>Bacillota</taxon>
        <taxon>Clostridia</taxon>
        <taxon>Eubacteriales</taxon>
        <taxon>Clostridiaceae</taxon>
        <taxon>Clostridium</taxon>
    </lineage>
</organism>
<dbReference type="GO" id="GO:0006313">
    <property type="term" value="P:DNA transposition"/>
    <property type="evidence" value="ECO:0007669"/>
    <property type="project" value="InterPro"/>
</dbReference>
<sequence length="75" mass="8685">MSRKRVYSSSEKLRAIKDYVSGEKGVTQICTEMTINIATFYEWLRKYNASGESSLIVSKNIKYYPNSVKFNAVYK</sequence>
<dbReference type="InterPro" id="IPR002514">
    <property type="entry name" value="Transposase_8"/>
</dbReference>
<protein>
    <submittedName>
        <fullName evidence="1">Transposase</fullName>
    </submittedName>
</protein>
<comment type="caution">
    <text evidence="1">The sequence shown here is derived from an EMBL/GenBank/DDBJ whole genome shotgun (WGS) entry which is preliminary data.</text>
</comment>
<accession>A0A1S8MTF8</accession>
<dbReference type="Gene3D" id="1.10.10.10">
    <property type="entry name" value="Winged helix-like DNA-binding domain superfamily/Winged helix DNA-binding domain"/>
    <property type="match status" value="1"/>
</dbReference>
<dbReference type="SUPFAM" id="SSF48295">
    <property type="entry name" value="TrpR-like"/>
    <property type="match status" value="1"/>
</dbReference>
<dbReference type="RefSeq" id="WP_077866993.1">
    <property type="nucleotide sequence ID" value="NZ_LZYZ01000008.1"/>
</dbReference>
<evidence type="ECO:0000313" key="1">
    <source>
        <dbReference type="EMBL" id="OOM07461.1"/>
    </source>
</evidence>
<dbReference type="GO" id="GO:0043565">
    <property type="term" value="F:sequence-specific DNA binding"/>
    <property type="evidence" value="ECO:0007669"/>
    <property type="project" value="InterPro"/>
</dbReference>
<dbReference type="AlphaFoldDB" id="A0A1S8MTF8"/>